<feature type="compositionally biased region" description="Basic and acidic residues" evidence="1">
    <location>
        <begin position="299"/>
        <end position="309"/>
    </location>
</feature>
<feature type="region of interest" description="Disordered" evidence="1">
    <location>
        <begin position="105"/>
        <end position="193"/>
    </location>
</feature>
<evidence type="ECO:0000256" key="1">
    <source>
        <dbReference type="SAM" id="MobiDB-lite"/>
    </source>
</evidence>
<organism evidence="2 3">
    <name type="scientific">Candidatus Liptonbacteria bacterium RIFCSPLOWO2_01_FULL_52_25</name>
    <dbReference type="NCBI Taxonomy" id="1798650"/>
    <lineage>
        <taxon>Bacteria</taxon>
        <taxon>Candidatus Liptoniibacteriota</taxon>
    </lineage>
</organism>
<dbReference type="Proteomes" id="UP000178880">
    <property type="component" value="Unassembled WGS sequence"/>
</dbReference>
<feature type="compositionally biased region" description="Basic and acidic residues" evidence="1">
    <location>
        <begin position="115"/>
        <end position="151"/>
    </location>
</feature>
<proteinExistence type="predicted"/>
<dbReference type="EMBL" id="MHLA01000015">
    <property type="protein sequence ID" value="OGY99456.1"/>
    <property type="molecule type" value="Genomic_DNA"/>
</dbReference>
<feature type="region of interest" description="Disordered" evidence="1">
    <location>
        <begin position="299"/>
        <end position="344"/>
    </location>
</feature>
<name>A0A1G2CE00_9BACT</name>
<feature type="compositionally biased region" description="Polar residues" evidence="1">
    <location>
        <begin position="319"/>
        <end position="328"/>
    </location>
</feature>
<evidence type="ECO:0000313" key="3">
    <source>
        <dbReference type="Proteomes" id="UP000178880"/>
    </source>
</evidence>
<feature type="compositionally biased region" description="Basic and acidic residues" evidence="1">
    <location>
        <begin position="1"/>
        <end position="10"/>
    </location>
</feature>
<sequence>MANHGFEKLNNEPQVVPEAPAPEAQGTQLVENLDKDLPSGNEGLRKGLEQKQESSNEQLKNSTEQSPEESITETLGELNSVDRRIFEARKSIAATEQKLRALQKDIGASSANEKSPVEDFQHERLRKLEEERQELAKEKQAWIEENGRENLPEGVALEDGENRREARAGSPEERNLTDEEKREEEEGKQEELEARKEWLKHWEEQAVRDFEKAMREDWWTNDAANLELTIELMKMRVPKAMDKKAEDFVSGKIDAPPFSTVWIRWETFGLLDLILGKPNQIKKLEITFDEDREEIAKEEELVDQVAKEGPEEDAEKNKQTPNISQNPAANKAEGSESTGHGATT</sequence>
<evidence type="ECO:0000313" key="2">
    <source>
        <dbReference type="EMBL" id="OGY99456.1"/>
    </source>
</evidence>
<feature type="compositionally biased region" description="Low complexity" evidence="1">
    <location>
        <begin position="12"/>
        <end position="25"/>
    </location>
</feature>
<protein>
    <submittedName>
        <fullName evidence="2">Uncharacterized protein</fullName>
    </submittedName>
</protein>
<feature type="compositionally biased region" description="Polar residues" evidence="1">
    <location>
        <begin position="335"/>
        <end position="344"/>
    </location>
</feature>
<comment type="caution">
    <text evidence="2">The sequence shown here is derived from an EMBL/GenBank/DDBJ whole genome shotgun (WGS) entry which is preliminary data.</text>
</comment>
<accession>A0A1G2CE00</accession>
<dbReference type="STRING" id="1798650.A2945_01200"/>
<feature type="compositionally biased region" description="Basic and acidic residues" evidence="1">
    <location>
        <begin position="32"/>
        <end position="54"/>
    </location>
</feature>
<gene>
    <name evidence="2" type="ORF">A2945_01200</name>
</gene>
<dbReference type="AlphaFoldDB" id="A0A1G2CE00"/>
<feature type="region of interest" description="Disordered" evidence="1">
    <location>
        <begin position="1"/>
        <end position="82"/>
    </location>
</feature>
<feature type="compositionally biased region" description="Basic and acidic residues" evidence="1">
    <location>
        <begin position="160"/>
        <end position="180"/>
    </location>
</feature>
<reference evidence="2 3" key="1">
    <citation type="journal article" date="2016" name="Nat. Commun.">
        <title>Thousands of microbial genomes shed light on interconnected biogeochemical processes in an aquifer system.</title>
        <authorList>
            <person name="Anantharaman K."/>
            <person name="Brown C.T."/>
            <person name="Hug L.A."/>
            <person name="Sharon I."/>
            <person name="Castelle C.J."/>
            <person name="Probst A.J."/>
            <person name="Thomas B.C."/>
            <person name="Singh A."/>
            <person name="Wilkins M.J."/>
            <person name="Karaoz U."/>
            <person name="Brodie E.L."/>
            <person name="Williams K.H."/>
            <person name="Hubbard S.S."/>
            <person name="Banfield J.F."/>
        </authorList>
    </citation>
    <scope>NUCLEOTIDE SEQUENCE [LARGE SCALE GENOMIC DNA]</scope>
</reference>
<feature type="compositionally biased region" description="Polar residues" evidence="1">
    <location>
        <begin position="55"/>
        <end position="65"/>
    </location>
</feature>